<comment type="caution">
    <text evidence="2">The sequence shown here is derived from an EMBL/GenBank/DDBJ whole genome shotgun (WGS) entry which is preliminary data.</text>
</comment>
<feature type="chain" id="PRO_5009128954" description="Histidine phosphatase superfamily (Branch 1)" evidence="1">
    <location>
        <begin position="23"/>
        <end position="186"/>
    </location>
</feature>
<evidence type="ECO:0000256" key="1">
    <source>
        <dbReference type="SAM" id="SignalP"/>
    </source>
</evidence>
<reference evidence="2 3" key="1">
    <citation type="submission" date="2016-07" db="EMBL/GenBank/DDBJ databases">
        <title>Draft Genome Sequence of Methylobrevis pamukkalensis PK2.</title>
        <authorList>
            <person name="Vasilenko O.V."/>
            <person name="Doronina N.V."/>
            <person name="Shmareva M.N."/>
            <person name="Tarlachkov S.V."/>
            <person name="Mustakhimov I."/>
            <person name="Trotsenko Y.A."/>
        </authorList>
    </citation>
    <scope>NUCLEOTIDE SEQUENCE [LARGE SCALE GENOMIC DNA]</scope>
    <source>
        <strain evidence="2 3">PK2</strain>
    </source>
</reference>
<dbReference type="Pfam" id="PF00300">
    <property type="entry name" value="His_Phos_1"/>
    <property type="match status" value="1"/>
</dbReference>
<proteinExistence type="predicted"/>
<dbReference type="PATRIC" id="fig|1439726.3.peg.1468"/>
<dbReference type="Gene3D" id="3.40.50.1240">
    <property type="entry name" value="Phosphoglycerate mutase-like"/>
    <property type="match status" value="1"/>
</dbReference>
<evidence type="ECO:0000313" key="3">
    <source>
        <dbReference type="Proteomes" id="UP000094622"/>
    </source>
</evidence>
<dbReference type="InterPro" id="IPR029033">
    <property type="entry name" value="His_PPase_superfam"/>
</dbReference>
<evidence type="ECO:0000313" key="2">
    <source>
        <dbReference type="EMBL" id="ODN71283.1"/>
    </source>
</evidence>
<gene>
    <name evidence="2" type="ORF">A6302_01398</name>
</gene>
<keyword evidence="3" id="KW-1185">Reference proteome</keyword>
<dbReference type="CDD" id="cd07067">
    <property type="entry name" value="HP_PGM_like"/>
    <property type="match status" value="1"/>
</dbReference>
<dbReference type="InterPro" id="IPR013078">
    <property type="entry name" value="His_Pase_superF_clade-1"/>
</dbReference>
<dbReference type="OrthoDB" id="2237472at2"/>
<dbReference type="Proteomes" id="UP000094622">
    <property type="component" value="Unassembled WGS sequence"/>
</dbReference>
<dbReference type="EMBL" id="MCRJ01000025">
    <property type="protein sequence ID" value="ODN71283.1"/>
    <property type="molecule type" value="Genomic_DNA"/>
</dbReference>
<protein>
    <recommendedName>
        <fullName evidence="4">Histidine phosphatase superfamily (Branch 1)</fullName>
    </recommendedName>
</protein>
<name>A0A1E3H4M9_9HYPH</name>
<accession>A0A1E3H4M9</accession>
<feature type="signal peptide" evidence="1">
    <location>
        <begin position="1"/>
        <end position="22"/>
    </location>
</feature>
<evidence type="ECO:0008006" key="4">
    <source>
        <dbReference type="Google" id="ProtNLM"/>
    </source>
</evidence>
<organism evidence="2 3">
    <name type="scientific">Methylobrevis pamukkalensis</name>
    <dbReference type="NCBI Taxonomy" id="1439726"/>
    <lineage>
        <taxon>Bacteria</taxon>
        <taxon>Pseudomonadati</taxon>
        <taxon>Pseudomonadota</taxon>
        <taxon>Alphaproteobacteria</taxon>
        <taxon>Hyphomicrobiales</taxon>
        <taxon>Pleomorphomonadaceae</taxon>
        <taxon>Methylobrevis</taxon>
    </lineage>
</organism>
<dbReference type="SUPFAM" id="SSF53254">
    <property type="entry name" value="Phosphoglycerate mutase-like"/>
    <property type="match status" value="1"/>
</dbReference>
<sequence>MRTFAGVLTLLLALAVPGVAGAQDVIAIARQPGIHLLMRHAIAPGVGDPANMDLADCATQRNLSKDGRRQAARIGERLNEAGIAVDVVLTSAWCRARETAERLGVAPVETAPFLNSFFADRSGAAAQSAAARARLGDLDAAGAKAVLVTHQVNITALTGVYPASGEIVLIRVGKGGRLAVEGRLAP</sequence>
<dbReference type="AlphaFoldDB" id="A0A1E3H4M9"/>
<dbReference type="RefSeq" id="WP_069306316.1">
    <property type="nucleotide sequence ID" value="NZ_MCRJ01000025.1"/>
</dbReference>
<keyword evidence="1" id="KW-0732">Signal</keyword>